<dbReference type="GO" id="GO:0005764">
    <property type="term" value="C:lysosome"/>
    <property type="evidence" value="ECO:0007669"/>
    <property type="project" value="UniProtKB-SubCell"/>
</dbReference>
<sequence>MKMIKQKTLVKLIVVVACSFSAVIVNVAHADTVAVTKANGVDFATLARIRDAAMSSDYSYDRLAELTDQIGPRLSGSLGAEAAVALIADDMRRIGMQVNLQPVKVPHWVRGAETAELVEYPNRPAGISQKVVLTALGGSSATPASGLTLPILVVHSMEELHAHAADVKGRIVLFDVAYDQNLANNGHAGNAYGEAGMYRFIGPATASKLGAAAALVRSVGGADFRIPHTGMTGWGKDATPIPAAAVTAEDAMLMTRLAAKGEIKMHLTLTPQTLPDADSHNVIADLPGSDKSDEVVIVSGHMDSWDLATGATDDGAGLVVAMGVADVFKRLGLHPRRTVRMIGWMNEENGTRGGKAYFNANKDKLNKHFAVIESDSGAGRPMGLIFSTVAEDQKLIEPLKSIFRTIGTPILERREYAGGEDVSQLTDSGVPSFEPMLDTRNYFSYHHTPADTLDKVEPENLRRQVAMLAMLTWYLAEMPEQLQQLAPSKPD</sequence>
<keyword evidence="10 21" id="KW-0732">Signal</keyword>
<evidence type="ECO:0000256" key="7">
    <source>
        <dbReference type="ARBA" id="ARBA00022645"/>
    </source>
</evidence>
<keyword evidence="16" id="KW-0865">Zymogen</keyword>
<dbReference type="Proteomes" id="UP000237839">
    <property type="component" value="Unassembled WGS sequence"/>
</dbReference>
<keyword evidence="12" id="KW-0256">Endoplasmic reticulum</keyword>
<feature type="signal peptide" evidence="21">
    <location>
        <begin position="1"/>
        <end position="30"/>
    </location>
</feature>
<evidence type="ECO:0000256" key="12">
    <source>
        <dbReference type="ARBA" id="ARBA00022824"/>
    </source>
</evidence>
<dbReference type="AlphaFoldDB" id="A0A2S9GXC7"/>
<keyword evidence="9" id="KW-0479">Metal-binding</keyword>
<dbReference type="GO" id="GO:0046872">
    <property type="term" value="F:metal ion binding"/>
    <property type="evidence" value="ECO:0007669"/>
    <property type="project" value="UniProtKB-KW"/>
</dbReference>
<dbReference type="InterPro" id="IPR007484">
    <property type="entry name" value="Peptidase_M28"/>
</dbReference>
<keyword evidence="7" id="KW-0121">Carboxypeptidase</keyword>
<keyword evidence="6" id="KW-0964">Secreted</keyword>
<evidence type="ECO:0000256" key="2">
    <source>
        <dbReference type="ARBA" id="ARBA00004371"/>
    </source>
</evidence>
<evidence type="ECO:0000259" key="22">
    <source>
        <dbReference type="Pfam" id="PF04389"/>
    </source>
</evidence>
<evidence type="ECO:0000256" key="4">
    <source>
        <dbReference type="ARBA" id="ARBA00004613"/>
    </source>
</evidence>
<evidence type="ECO:0000256" key="16">
    <source>
        <dbReference type="ARBA" id="ARBA00023145"/>
    </source>
</evidence>
<evidence type="ECO:0000256" key="14">
    <source>
        <dbReference type="ARBA" id="ARBA00023034"/>
    </source>
</evidence>
<evidence type="ECO:0000256" key="13">
    <source>
        <dbReference type="ARBA" id="ARBA00022833"/>
    </source>
</evidence>
<evidence type="ECO:0000313" key="23">
    <source>
        <dbReference type="EMBL" id="PRC92375.1"/>
    </source>
</evidence>
<evidence type="ECO:0000256" key="11">
    <source>
        <dbReference type="ARBA" id="ARBA00022801"/>
    </source>
</evidence>
<comment type="subcellular location">
    <subcellularLocation>
        <location evidence="1">Endoplasmic reticulum</location>
    </subcellularLocation>
    <subcellularLocation>
        <location evidence="3">Golgi apparatus</location>
    </subcellularLocation>
    <subcellularLocation>
        <location evidence="2">Lysosome</location>
    </subcellularLocation>
    <subcellularLocation>
        <location evidence="4">Secreted</location>
    </subcellularLocation>
</comment>
<keyword evidence="24" id="KW-1185">Reference proteome</keyword>
<proteinExistence type="predicted"/>
<keyword evidence="11" id="KW-0378">Hydrolase</keyword>
<dbReference type="Gene3D" id="3.40.630.10">
    <property type="entry name" value="Zn peptidases"/>
    <property type="match status" value="1"/>
</dbReference>
<dbReference type="PANTHER" id="PTHR12053">
    <property type="entry name" value="PROTEASE FAMILY M28 PLASMA GLUTAMATE CARBOXYPEPTIDASE-RELATED"/>
    <property type="match status" value="1"/>
</dbReference>
<evidence type="ECO:0000256" key="20">
    <source>
        <dbReference type="ARBA" id="ARBA00033328"/>
    </source>
</evidence>
<keyword evidence="14" id="KW-0333">Golgi apparatus</keyword>
<keyword evidence="15" id="KW-0482">Metalloprotease</keyword>
<dbReference type="GO" id="GO:0006508">
    <property type="term" value="P:proteolysis"/>
    <property type="evidence" value="ECO:0007669"/>
    <property type="project" value="UniProtKB-KW"/>
</dbReference>
<evidence type="ECO:0000256" key="19">
    <source>
        <dbReference type="ARBA" id="ARBA00025833"/>
    </source>
</evidence>
<keyword evidence="17" id="KW-0325">Glycoprotein</keyword>
<dbReference type="GO" id="GO:0070573">
    <property type="term" value="F:metallodipeptidase activity"/>
    <property type="evidence" value="ECO:0007669"/>
    <property type="project" value="InterPro"/>
</dbReference>
<name>A0A2S9GXC7_9BURK</name>
<evidence type="ECO:0000256" key="9">
    <source>
        <dbReference type="ARBA" id="ARBA00022723"/>
    </source>
</evidence>
<evidence type="ECO:0000256" key="1">
    <source>
        <dbReference type="ARBA" id="ARBA00004240"/>
    </source>
</evidence>
<keyword evidence="8" id="KW-0645">Protease</keyword>
<dbReference type="InterPro" id="IPR039866">
    <property type="entry name" value="CPQ"/>
</dbReference>
<dbReference type="RefSeq" id="WP_243405440.1">
    <property type="nucleotide sequence ID" value="NZ_PUGF01000014.1"/>
</dbReference>
<feature type="chain" id="PRO_5015636920" description="Carboxypeptidase Q" evidence="21">
    <location>
        <begin position="31"/>
        <end position="491"/>
    </location>
</feature>
<dbReference type="SUPFAM" id="SSF53187">
    <property type="entry name" value="Zn-dependent exopeptidases"/>
    <property type="match status" value="1"/>
</dbReference>
<evidence type="ECO:0000256" key="8">
    <source>
        <dbReference type="ARBA" id="ARBA00022670"/>
    </source>
</evidence>
<evidence type="ECO:0000256" key="18">
    <source>
        <dbReference type="ARBA" id="ARBA00023228"/>
    </source>
</evidence>
<evidence type="ECO:0000256" key="15">
    <source>
        <dbReference type="ARBA" id="ARBA00023049"/>
    </source>
</evidence>
<dbReference type="Pfam" id="PF04389">
    <property type="entry name" value="Peptidase_M28"/>
    <property type="match status" value="1"/>
</dbReference>
<comment type="subunit">
    <text evidence="19">Homodimer. The monomeric form is inactive while the homodimer is active.</text>
</comment>
<evidence type="ECO:0000256" key="3">
    <source>
        <dbReference type="ARBA" id="ARBA00004555"/>
    </source>
</evidence>
<evidence type="ECO:0000256" key="17">
    <source>
        <dbReference type="ARBA" id="ARBA00023180"/>
    </source>
</evidence>
<evidence type="ECO:0000313" key="24">
    <source>
        <dbReference type="Proteomes" id="UP000237839"/>
    </source>
</evidence>
<keyword evidence="18" id="KW-0458">Lysosome</keyword>
<organism evidence="23 24">
    <name type="scientific">Solimicrobium silvestre</name>
    <dbReference type="NCBI Taxonomy" id="2099400"/>
    <lineage>
        <taxon>Bacteria</taxon>
        <taxon>Pseudomonadati</taxon>
        <taxon>Pseudomonadota</taxon>
        <taxon>Betaproteobacteria</taxon>
        <taxon>Burkholderiales</taxon>
        <taxon>Oxalobacteraceae</taxon>
        <taxon>Solimicrobium</taxon>
    </lineage>
</organism>
<dbReference type="EMBL" id="PUGF01000014">
    <property type="protein sequence ID" value="PRC92375.1"/>
    <property type="molecule type" value="Genomic_DNA"/>
</dbReference>
<dbReference type="Gene3D" id="3.50.30.30">
    <property type="match status" value="1"/>
</dbReference>
<protein>
    <recommendedName>
        <fullName evidence="5">Carboxypeptidase Q</fullName>
    </recommendedName>
    <alternativeName>
        <fullName evidence="20">Plasma glutamate carboxypeptidase</fullName>
    </alternativeName>
</protein>
<reference evidence="23 24" key="1">
    <citation type="submission" date="2018-02" db="EMBL/GenBank/DDBJ databases">
        <title>Solimicrobium silvestre gen. nov., sp. nov., isolated from alpine forest soil.</title>
        <authorList>
            <person name="Margesin R."/>
            <person name="Albuquerque L."/>
            <person name="Zhang D.-C."/>
            <person name="Froufe H.J.C."/>
            <person name="Severino R."/>
            <person name="Roxo I."/>
            <person name="Egas C."/>
            <person name="Da Costa M.S."/>
        </authorList>
    </citation>
    <scope>NUCLEOTIDE SEQUENCE [LARGE SCALE GENOMIC DNA]</scope>
    <source>
        <strain evidence="23 24">S20-91</strain>
    </source>
</reference>
<evidence type="ECO:0000256" key="6">
    <source>
        <dbReference type="ARBA" id="ARBA00022525"/>
    </source>
</evidence>
<dbReference type="GO" id="GO:0004180">
    <property type="term" value="F:carboxypeptidase activity"/>
    <property type="evidence" value="ECO:0007669"/>
    <property type="project" value="UniProtKB-KW"/>
</dbReference>
<dbReference type="PANTHER" id="PTHR12053:SF3">
    <property type="entry name" value="CARBOXYPEPTIDASE Q"/>
    <property type="match status" value="1"/>
</dbReference>
<feature type="domain" description="Peptidase M28" evidence="22">
    <location>
        <begin position="281"/>
        <end position="470"/>
    </location>
</feature>
<accession>A0A2S9GXC7</accession>
<evidence type="ECO:0000256" key="10">
    <source>
        <dbReference type="ARBA" id="ARBA00022729"/>
    </source>
</evidence>
<evidence type="ECO:0000256" key="5">
    <source>
        <dbReference type="ARBA" id="ARBA00014116"/>
    </source>
</evidence>
<dbReference type="GO" id="GO:0005576">
    <property type="term" value="C:extracellular region"/>
    <property type="evidence" value="ECO:0007669"/>
    <property type="project" value="UniProtKB-SubCell"/>
</dbReference>
<keyword evidence="13" id="KW-0862">Zinc</keyword>
<evidence type="ECO:0000256" key="21">
    <source>
        <dbReference type="SAM" id="SignalP"/>
    </source>
</evidence>
<gene>
    <name evidence="23" type="ORF">S2091_3034</name>
</gene>
<comment type="caution">
    <text evidence="23">The sequence shown here is derived from an EMBL/GenBank/DDBJ whole genome shotgun (WGS) entry which is preliminary data.</text>
</comment>